<gene>
    <name evidence="1" type="ORF">ACFFHK_04370</name>
</gene>
<proteinExistence type="predicted"/>
<name>A0ABV6H002_9PAST</name>
<dbReference type="EMBL" id="JBHLWB010000003">
    <property type="protein sequence ID" value="MFC0308943.1"/>
    <property type="molecule type" value="Genomic_DNA"/>
</dbReference>
<evidence type="ECO:0000313" key="2">
    <source>
        <dbReference type="Proteomes" id="UP001589767"/>
    </source>
</evidence>
<accession>A0ABV6H002</accession>
<comment type="caution">
    <text evidence="1">The sequence shown here is derived from an EMBL/GenBank/DDBJ whole genome shotgun (WGS) entry which is preliminary data.</text>
</comment>
<reference evidence="1 2" key="1">
    <citation type="submission" date="2024-09" db="EMBL/GenBank/DDBJ databases">
        <authorList>
            <person name="Sun Q."/>
            <person name="Mori K."/>
        </authorList>
    </citation>
    <scope>NUCLEOTIDE SEQUENCE [LARGE SCALE GENOMIC DNA]</scope>
    <source>
        <strain evidence="1 2">CCM 7539</strain>
    </source>
</reference>
<sequence length="195" mass="22332">MPLYDVFSEKRAPKPTHFTLLINDVRATYPLRAWNTTLTVPTRSEDGYGVVIQFHRVDGNMELQLAAAPMMFMDISESGVVVHPSDPEIDSDPNHNPATTVIDIPIEVQRIAGRGASEPVITKYRELLERIKRYGLLKYEIINRIYQRIRNQDLTPSSIANDVILLEMEINKINIDDFNRDDSRDPIVSSMEHQQ</sequence>
<organism evidence="1 2">
    <name type="scientific">Gallibacterium trehalosifermentans</name>
    <dbReference type="NCBI Taxonomy" id="516935"/>
    <lineage>
        <taxon>Bacteria</taxon>
        <taxon>Pseudomonadati</taxon>
        <taxon>Pseudomonadota</taxon>
        <taxon>Gammaproteobacteria</taxon>
        <taxon>Pasteurellales</taxon>
        <taxon>Pasteurellaceae</taxon>
        <taxon>Gallibacterium</taxon>
    </lineage>
</organism>
<dbReference type="Proteomes" id="UP001589767">
    <property type="component" value="Unassembled WGS sequence"/>
</dbReference>
<keyword evidence="2" id="KW-1185">Reference proteome</keyword>
<dbReference type="RefSeq" id="WP_382369910.1">
    <property type="nucleotide sequence ID" value="NZ_JBHLWB010000003.1"/>
</dbReference>
<protein>
    <submittedName>
        <fullName evidence="1">Uncharacterized protein</fullName>
    </submittedName>
</protein>
<evidence type="ECO:0000313" key="1">
    <source>
        <dbReference type="EMBL" id="MFC0308943.1"/>
    </source>
</evidence>